<organism evidence="1">
    <name type="scientific">Chrysotila carterae</name>
    <name type="common">Marine alga</name>
    <name type="synonym">Syracosphaera carterae</name>
    <dbReference type="NCBI Taxonomy" id="13221"/>
    <lineage>
        <taxon>Eukaryota</taxon>
        <taxon>Haptista</taxon>
        <taxon>Haptophyta</taxon>
        <taxon>Prymnesiophyceae</taxon>
        <taxon>Isochrysidales</taxon>
        <taxon>Isochrysidaceae</taxon>
        <taxon>Chrysotila</taxon>
    </lineage>
</organism>
<dbReference type="InterPro" id="IPR051553">
    <property type="entry name" value="Ran_GTPase-activating"/>
</dbReference>
<dbReference type="InterPro" id="IPR000408">
    <property type="entry name" value="Reg_chr_condens"/>
</dbReference>
<reference evidence="1" key="1">
    <citation type="submission" date="2021-01" db="EMBL/GenBank/DDBJ databases">
        <authorList>
            <person name="Corre E."/>
            <person name="Pelletier E."/>
            <person name="Niang G."/>
            <person name="Scheremetjew M."/>
            <person name="Finn R."/>
            <person name="Kale V."/>
            <person name="Holt S."/>
            <person name="Cochrane G."/>
            <person name="Meng A."/>
            <person name="Brown T."/>
            <person name="Cohen L."/>
        </authorList>
    </citation>
    <scope>NUCLEOTIDE SEQUENCE</scope>
    <source>
        <strain evidence="1">CCMP645</strain>
    </source>
</reference>
<accession>A0A7S4BGY5</accession>
<dbReference type="InterPro" id="IPR009091">
    <property type="entry name" value="RCC1/BLIP-II"/>
</dbReference>
<dbReference type="PANTHER" id="PTHR45982">
    <property type="entry name" value="REGULATOR OF CHROMOSOME CONDENSATION"/>
    <property type="match status" value="1"/>
</dbReference>
<dbReference type="SUPFAM" id="SSF50985">
    <property type="entry name" value="RCC1/BLIP-II"/>
    <property type="match status" value="1"/>
</dbReference>
<dbReference type="Gene3D" id="2.130.10.30">
    <property type="entry name" value="Regulator of chromosome condensation 1/beta-lactamase-inhibitor protein II"/>
    <property type="match status" value="1"/>
</dbReference>
<sequence>MYGPVRRACSSSSTQRFALRVACGVGFTLVYSAETPSGQRPSVVLFGEMKGIEPTEAADVRGLVHLPELDGINIARLTAGAFHGMALTDGGELWSFGDWSGPDSANGSLLGREWTASSDYARPAKVSLKHLQQDKDKLPPTLLELDSSTYSTIAVTSDGAAVTWGDSDGHGLGHTLGRCSVPTKVAIDDPVAHAAIAFTSGILVTAKQAIYTWGGGMWDGGIGGDHSEPTQLEWEFPEGYECARICISMGHGVLILRRKASRR</sequence>
<dbReference type="GO" id="GO:0005085">
    <property type="term" value="F:guanyl-nucleotide exchange factor activity"/>
    <property type="evidence" value="ECO:0007669"/>
    <property type="project" value="TreeGrafter"/>
</dbReference>
<proteinExistence type="predicted"/>
<dbReference type="AlphaFoldDB" id="A0A7S4BGY5"/>
<name>A0A7S4BGY5_CHRCT</name>
<dbReference type="PANTHER" id="PTHR45982:SF1">
    <property type="entry name" value="REGULATOR OF CHROMOSOME CONDENSATION"/>
    <property type="match status" value="1"/>
</dbReference>
<dbReference type="GO" id="GO:0005737">
    <property type="term" value="C:cytoplasm"/>
    <property type="evidence" value="ECO:0007669"/>
    <property type="project" value="TreeGrafter"/>
</dbReference>
<evidence type="ECO:0000313" key="1">
    <source>
        <dbReference type="EMBL" id="CAE0765627.1"/>
    </source>
</evidence>
<protein>
    <submittedName>
        <fullName evidence="1">Uncharacterized protein</fullName>
    </submittedName>
</protein>
<dbReference type="EMBL" id="HBIZ01028682">
    <property type="protein sequence ID" value="CAE0765627.1"/>
    <property type="molecule type" value="Transcribed_RNA"/>
</dbReference>
<dbReference type="PROSITE" id="PS00626">
    <property type="entry name" value="RCC1_2"/>
    <property type="match status" value="1"/>
</dbReference>
<gene>
    <name evidence="1" type="ORF">PCAR00345_LOCUS18239</name>
</gene>